<evidence type="ECO:0000313" key="3">
    <source>
        <dbReference type="EMBL" id="DAE06028.1"/>
    </source>
</evidence>
<name>A0A8S5PIL8_9CAUD</name>
<evidence type="ECO:0000256" key="2">
    <source>
        <dbReference type="SAM" id="MobiDB-lite"/>
    </source>
</evidence>
<feature type="region of interest" description="Disordered" evidence="2">
    <location>
        <begin position="178"/>
        <end position="211"/>
    </location>
</feature>
<dbReference type="InterPro" id="IPR009636">
    <property type="entry name" value="SCAF"/>
</dbReference>
<organism evidence="3">
    <name type="scientific">Siphoviridae sp. ctsxw88</name>
    <dbReference type="NCBI Taxonomy" id="2825701"/>
    <lineage>
        <taxon>Viruses</taxon>
        <taxon>Duplodnaviria</taxon>
        <taxon>Heunggongvirae</taxon>
        <taxon>Uroviricota</taxon>
        <taxon>Caudoviricetes</taxon>
    </lineage>
</organism>
<feature type="coiled-coil region" evidence="1">
    <location>
        <begin position="37"/>
        <end position="108"/>
    </location>
</feature>
<dbReference type="EMBL" id="BK015425">
    <property type="protein sequence ID" value="DAE06028.1"/>
    <property type="molecule type" value="Genomic_DNA"/>
</dbReference>
<sequence length="211" mass="24091">MVNIYEILSKQGITVPEASKTDFEKEFFDNYKTTSEVENLKAKLGNATTSIANWEKKYKDDLALRDNDLASLKDQLQKANENDKSEVVKDLQAQLDTLTNNYATEKADYEKKLAKQQYEFLVKEQVNGLKFTSASAKKAFTNDVLTKELPVEDGKLLGFADYLANYKEQDSGAFVNEELKKEPEPKPQFVSKSQKIDTHDTHIEKPRPRIL</sequence>
<feature type="compositionally biased region" description="Basic and acidic residues" evidence="2">
    <location>
        <begin position="194"/>
        <end position="211"/>
    </location>
</feature>
<accession>A0A8S5PIL8</accession>
<proteinExistence type="predicted"/>
<evidence type="ECO:0000256" key="1">
    <source>
        <dbReference type="SAM" id="Coils"/>
    </source>
</evidence>
<reference evidence="3" key="1">
    <citation type="journal article" date="2021" name="Proc. Natl. Acad. Sci. U.S.A.">
        <title>A Catalog of Tens of Thousands of Viruses from Human Metagenomes Reveals Hidden Associations with Chronic Diseases.</title>
        <authorList>
            <person name="Tisza M.J."/>
            <person name="Buck C.B."/>
        </authorList>
    </citation>
    <scope>NUCLEOTIDE SEQUENCE</scope>
    <source>
        <strain evidence="3">Ctsxw88</strain>
    </source>
</reference>
<keyword evidence="1" id="KW-0175">Coiled coil</keyword>
<dbReference type="Pfam" id="PF06810">
    <property type="entry name" value="Phage_scaffold"/>
    <property type="match status" value="1"/>
</dbReference>
<protein>
    <submittedName>
        <fullName evidence="3">Minor structural protein</fullName>
    </submittedName>
</protein>
<dbReference type="GO" id="GO:0019069">
    <property type="term" value="P:viral capsid assembly"/>
    <property type="evidence" value="ECO:0007669"/>
    <property type="project" value="InterPro"/>
</dbReference>